<organism evidence="2 3">
    <name type="scientific">Asbolus verrucosus</name>
    <name type="common">Desert ironclad beetle</name>
    <dbReference type="NCBI Taxonomy" id="1661398"/>
    <lineage>
        <taxon>Eukaryota</taxon>
        <taxon>Metazoa</taxon>
        <taxon>Ecdysozoa</taxon>
        <taxon>Arthropoda</taxon>
        <taxon>Hexapoda</taxon>
        <taxon>Insecta</taxon>
        <taxon>Pterygota</taxon>
        <taxon>Neoptera</taxon>
        <taxon>Endopterygota</taxon>
        <taxon>Coleoptera</taxon>
        <taxon>Polyphaga</taxon>
        <taxon>Cucujiformia</taxon>
        <taxon>Tenebrionidae</taxon>
        <taxon>Pimeliinae</taxon>
        <taxon>Asbolus</taxon>
    </lineage>
</organism>
<dbReference type="EMBL" id="QDEB01078867">
    <property type="protein sequence ID" value="RZC34575.1"/>
    <property type="molecule type" value="Genomic_DNA"/>
</dbReference>
<name>A0A482VP21_ASBVE</name>
<feature type="chain" id="PRO_5019788939" evidence="1">
    <location>
        <begin position="26"/>
        <end position="466"/>
    </location>
</feature>
<comment type="caution">
    <text evidence="2">The sequence shown here is derived from an EMBL/GenBank/DDBJ whole genome shotgun (WGS) entry which is preliminary data.</text>
</comment>
<evidence type="ECO:0000313" key="2">
    <source>
        <dbReference type="EMBL" id="RZC34575.1"/>
    </source>
</evidence>
<accession>A0A482VP21</accession>
<dbReference type="Proteomes" id="UP000292052">
    <property type="component" value="Unassembled WGS sequence"/>
</dbReference>
<protein>
    <submittedName>
        <fullName evidence="2">Uncharacterized protein</fullName>
    </submittedName>
</protein>
<evidence type="ECO:0000256" key="1">
    <source>
        <dbReference type="SAM" id="SignalP"/>
    </source>
</evidence>
<dbReference type="AlphaFoldDB" id="A0A482VP21"/>
<feature type="signal peptide" evidence="1">
    <location>
        <begin position="1"/>
        <end position="25"/>
    </location>
</feature>
<reference evidence="2 3" key="1">
    <citation type="submission" date="2017-03" db="EMBL/GenBank/DDBJ databases">
        <title>Genome of the blue death feigning beetle - Asbolus verrucosus.</title>
        <authorList>
            <person name="Rider S.D."/>
        </authorList>
    </citation>
    <scope>NUCLEOTIDE SEQUENCE [LARGE SCALE GENOMIC DNA]</scope>
    <source>
        <strain evidence="2">Butters</strain>
        <tissue evidence="2">Head and leg muscle</tissue>
    </source>
</reference>
<gene>
    <name evidence="2" type="ORF">BDFB_005941</name>
</gene>
<proteinExistence type="predicted"/>
<evidence type="ECO:0000313" key="3">
    <source>
        <dbReference type="Proteomes" id="UP000292052"/>
    </source>
</evidence>
<sequence>MPINTKLKIYFQVSVLLSMVLSVHSSSLHDIRQAKEITQRRQFIGYSNNIVHENPNYPDQTAQSTVKVNFNPNQIEQRQQIYNNRYINQQDFSQDYTQTYPTNSPQSQLFNVGYSVSFTSNNNKQPSKFPSLPKYTRTNHLDNGEIITGTRKQNEEVQGPNINLSPQDYVSTALINSKKQKISGIKPKPHFITNYPNPKALLTQANLSPVTQKYYKTLEQLKPQVQNIQDLQQKYSWRNLSPGVEIIRSTEVPTVSQKFTRSDQSLHFDHAKALGRSQDFDYTNAVDNNIPQQTNLFYNHLKKGKLTSAQQLPSLAFANQNVPSKLPIDTTLLKEPIPIQVDTRLVEEAMRNQFGIYSNNKYTQDPVQDVSYFQQTYRTIPVHENIQNKQEIYQPEQPQGFQDYQSNQSRFQYKIYGKPQPMTGPFNEKQEEQQLQRQPRYLSDLSTNLRPPPFATVPYQRRIHVG</sequence>
<keyword evidence="1" id="KW-0732">Signal</keyword>
<keyword evidence="3" id="KW-1185">Reference proteome</keyword>
<dbReference type="OrthoDB" id="6760992at2759"/>